<protein>
    <submittedName>
        <fullName evidence="2">Uncharacterized protein</fullName>
    </submittedName>
</protein>
<dbReference type="AlphaFoldDB" id="A0A8S9ZHW7"/>
<reference evidence="2" key="1">
    <citation type="journal article" date="2020" name="Ecol. Evol.">
        <title>Genome structure and content of the rice root-knot nematode (Meloidogyne graminicola).</title>
        <authorList>
            <person name="Phan N.T."/>
            <person name="Danchin E.G.J."/>
            <person name="Klopp C."/>
            <person name="Perfus-Barbeoch L."/>
            <person name="Kozlowski D.K."/>
            <person name="Koutsovoulos G.D."/>
            <person name="Lopez-Roques C."/>
            <person name="Bouchez O."/>
            <person name="Zahm M."/>
            <person name="Besnard G."/>
            <person name="Bellafiore S."/>
        </authorList>
    </citation>
    <scope>NUCLEOTIDE SEQUENCE</scope>
    <source>
        <strain evidence="2">VN-18</strain>
    </source>
</reference>
<gene>
    <name evidence="2" type="ORF">Mgra_00007763</name>
</gene>
<organism evidence="2 3">
    <name type="scientific">Meloidogyne graminicola</name>
    <dbReference type="NCBI Taxonomy" id="189291"/>
    <lineage>
        <taxon>Eukaryota</taxon>
        <taxon>Metazoa</taxon>
        <taxon>Ecdysozoa</taxon>
        <taxon>Nematoda</taxon>
        <taxon>Chromadorea</taxon>
        <taxon>Rhabditida</taxon>
        <taxon>Tylenchina</taxon>
        <taxon>Tylenchomorpha</taxon>
        <taxon>Tylenchoidea</taxon>
        <taxon>Meloidogynidae</taxon>
        <taxon>Meloidogyninae</taxon>
        <taxon>Meloidogyne</taxon>
    </lineage>
</organism>
<name>A0A8S9ZHW7_9BILA</name>
<dbReference type="EMBL" id="JABEBT010000092">
    <property type="protein sequence ID" value="KAF7632831.1"/>
    <property type="molecule type" value="Genomic_DNA"/>
</dbReference>
<evidence type="ECO:0000313" key="2">
    <source>
        <dbReference type="EMBL" id="KAF7632831.1"/>
    </source>
</evidence>
<feature type="signal peptide" evidence="1">
    <location>
        <begin position="1"/>
        <end position="23"/>
    </location>
</feature>
<keyword evidence="1" id="KW-0732">Signal</keyword>
<evidence type="ECO:0000313" key="3">
    <source>
        <dbReference type="Proteomes" id="UP000605970"/>
    </source>
</evidence>
<sequence length="62" mass="7266">MDLIIFSFLSISFIFLQTPSSLTKKTTNTLSEQGNVDCRDKRTLFLKIHLFRIYNSYIKFGL</sequence>
<proteinExistence type="predicted"/>
<comment type="caution">
    <text evidence="2">The sequence shown here is derived from an EMBL/GenBank/DDBJ whole genome shotgun (WGS) entry which is preliminary data.</text>
</comment>
<feature type="chain" id="PRO_5035828087" evidence="1">
    <location>
        <begin position="24"/>
        <end position="62"/>
    </location>
</feature>
<evidence type="ECO:0000256" key="1">
    <source>
        <dbReference type="SAM" id="SignalP"/>
    </source>
</evidence>
<dbReference type="Proteomes" id="UP000605970">
    <property type="component" value="Unassembled WGS sequence"/>
</dbReference>
<keyword evidence="3" id="KW-1185">Reference proteome</keyword>
<accession>A0A8S9ZHW7</accession>